<dbReference type="eggNOG" id="arCOG01444">
    <property type="taxonomic scope" value="Archaea"/>
</dbReference>
<dbReference type="STRING" id="671065.MetMK1DRAFT_00004130"/>
<evidence type="ECO:0000313" key="8">
    <source>
        <dbReference type="EMBL" id="EHP69911.1"/>
    </source>
</evidence>
<keyword evidence="9" id="KW-1185">Reference proteome</keyword>
<dbReference type="Proteomes" id="UP000003980">
    <property type="component" value="Unassembled WGS sequence"/>
</dbReference>
<keyword evidence="4" id="KW-0067">ATP-binding</keyword>
<dbReference type="GO" id="GO:0003676">
    <property type="term" value="F:nucleic acid binding"/>
    <property type="evidence" value="ECO:0007669"/>
    <property type="project" value="InterPro"/>
</dbReference>
<dbReference type="AlphaFoldDB" id="H2C0W2"/>
<keyword evidence="1" id="KW-0547">Nucleotide-binding</keyword>
<keyword evidence="3" id="KW-0347">Helicase</keyword>
<dbReference type="GO" id="GO:0005524">
    <property type="term" value="F:ATP binding"/>
    <property type="evidence" value="ECO:0007669"/>
    <property type="project" value="UniProtKB-KW"/>
</dbReference>
<name>H2C0W2_9CREN</name>
<keyword evidence="2" id="KW-0378">Hydrolase</keyword>
<accession>H2C0W2</accession>
<dbReference type="InterPro" id="IPR050079">
    <property type="entry name" value="DEAD_box_RNA_helicase"/>
</dbReference>
<dbReference type="InterPro" id="IPR054712">
    <property type="entry name" value="Cas3-like_dom"/>
</dbReference>
<dbReference type="EMBL" id="JH597761">
    <property type="protein sequence ID" value="EHP69911.1"/>
    <property type="molecule type" value="Genomic_DNA"/>
</dbReference>
<dbReference type="InterPro" id="IPR006474">
    <property type="entry name" value="Helicase_Cas3_CRISPR-ass_core"/>
</dbReference>
<protein>
    <submittedName>
        <fullName evidence="8">CRISPR-associated helicase Cas3</fullName>
    </submittedName>
</protein>
<dbReference type="SUPFAM" id="SSF52540">
    <property type="entry name" value="P-loop containing nucleoside triphosphate hydrolases"/>
    <property type="match status" value="1"/>
</dbReference>
<dbReference type="InterPro" id="IPR027417">
    <property type="entry name" value="P-loop_NTPase"/>
</dbReference>
<evidence type="ECO:0000256" key="1">
    <source>
        <dbReference type="ARBA" id="ARBA00022741"/>
    </source>
</evidence>
<dbReference type="NCBIfam" id="TIGR01587">
    <property type="entry name" value="cas3_core"/>
    <property type="match status" value="1"/>
</dbReference>
<reference evidence="8 9" key="1">
    <citation type="submission" date="2012-01" db="EMBL/GenBank/DDBJ databases">
        <title>Improved High-Quality Draft sequence of Metallosphaera yellowstonensis MK1.</title>
        <authorList>
            <consortium name="US DOE Joint Genome Institute"/>
            <person name="Lucas S."/>
            <person name="Han J."/>
            <person name="Cheng J.-F."/>
            <person name="Goodwin L."/>
            <person name="Pitluck S."/>
            <person name="Peters L."/>
            <person name="Teshima H."/>
            <person name="Detter J.C."/>
            <person name="Han C."/>
            <person name="Tapia R."/>
            <person name="Land M."/>
            <person name="Hauser L."/>
            <person name="Kyrpides N."/>
            <person name="Kozubal M."/>
            <person name="Macur R.E."/>
            <person name="Jay Z."/>
            <person name="Inskeep W."/>
            <person name="Woyke T."/>
        </authorList>
    </citation>
    <scope>NUCLEOTIDE SEQUENCE [LARGE SCALE GENOMIC DNA]</scope>
    <source>
        <strain evidence="8 9">MK1</strain>
    </source>
</reference>
<dbReference type="InterPro" id="IPR001650">
    <property type="entry name" value="Helicase_C-like"/>
</dbReference>
<dbReference type="OrthoDB" id="43851at2157"/>
<dbReference type="PROSITE" id="PS51194">
    <property type="entry name" value="HELICASE_CTER"/>
    <property type="match status" value="1"/>
</dbReference>
<dbReference type="GO" id="GO:0003724">
    <property type="term" value="F:RNA helicase activity"/>
    <property type="evidence" value="ECO:0007669"/>
    <property type="project" value="TreeGrafter"/>
</dbReference>
<evidence type="ECO:0000256" key="3">
    <source>
        <dbReference type="ARBA" id="ARBA00022806"/>
    </source>
</evidence>
<dbReference type="HOGENOM" id="CLU_031100_1_0_2"/>
<dbReference type="GO" id="GO:0140097">
    <property type="term" value="F:catalytic activity, acting on DNA"/>
    <property type="evidence" value="ECO:0007669"/>
    <property type="project" value="UniProtKB-ARBA"/>
</dbReference>
<dbReference type="GO" id="GO:0005829">
    <property type="term" value="C:cytosol"/>
    <property type="evidence" value="ECO:0007669"/>
    <property type="project" value="TreeGrafter"/>
</dbReference>
<sequence length="531" mass="59390">MKSTSSRERDLSSVTFVDSLRSLSPEGKPRDLLLRTAEILDSWRPGQVVLLTAPTGYGKTTLSLSLANAVISGNRELAERVIHVLPLRSIGDDLFIKAERTFRGLKPFRKYVGLQHMGRMDSPLLGRRFNITTLDTFVLSFFKLPPYELHKVVNKYDAHYEVSRGFILSSLVVFDEVHLFLTETKSAIAFVTSLESLVESNVPVVLSTATLPVSHLKELRKRVEAKGGELLVVGPKADDSPKREVRVVPFTGDWLDKAKELSEEKSLLIVTNTVKRAVEFFKDLKNAGLFPLLLHGRMTERHRQNVLSRVLGEDRAMSPGTILVATQVIEAGVDISAGSMITEVSPVESLLQRMGRVARYEGESGEVYVIRSSDNVYEGEKVDEAWKMVENGKLEVPQGDVLKLDNSLHRALWELHRNVFTGSKTALKLLEEECSFTRSGELIKVVPEERLASVDEGDYLALERGTLKRAKEKIVGGLRRGPEGVERVQLSEDFYRILEGGDPPCLSLWMMRNRIDSLVVKGYDEEVGFVG</sequence>
<evidence type="ECO:0000259" key="7">
    <source>
        <dbReference type="PROSITE" id="PS51194"/>
    </source>
</evidence>
<dbReference type="GO" id="GO:0016787">
    <property type="term" value="F:hydrolase activity"/>
    <property type="evidence" value="ECO:0007669"/>
    <property type="project" value="UniProtKB-KW"/>
</dbReference>
<evidence type="ECO:0000313" key="9">
    <source>
        <dbReference type="Proteomes" id="UP000003980"/>
    </source>
</evidence>
<dbReference type="RefSeq" id="WP_009070156.1">
    <property type="nucleotide sequence ID" value="NZ_JH597761.1"/>
</dbReference>
<dbReference type="Pfam" id="PF00270">
    <property type="entry name" value="DEAD"/>
    <property type="match status" value="1"/>
</dbReference>
<dbReference type="GO" id="GO:0051607">
    <property type="term" value="P:defense response to virus"/>
    <property type="evidence" value="ECO:0007669"/>
    <property type="project" value="UniProtKB-KW"/>
</dbReference>
<dbReference type="Pfam" id="PF22590">
    <property type="entry name" value="Cas3-like_C_2"/>
    <property type="match status" value="1"/>
</dbReference>
<dbReference type="InterPro" id="IPR011545">
    <property type="entry name" value="DEAD/DEAH_box_helicase_dom"/>
</dbReference>
<dbReference type="PANTHER" id="PTHR47959">
    <property type="entry name" value="ATP-DEPENDENT RNA HELICASE RHLE-RELATED"/>
    <property type="match status" value="1"/>
</dbReference>
<evidence type="ECO:0000259" key="6">
    <source>
        <dbReference type="PROSITE" id="PS51192"/>
    </source>
</evidence>
<proteinExistence type="predicted"/>
<evidence type="ECO:0000256" key="2">
    <source>
        <dbReference type="ARBA" id="ARBA00022801"/>
    </source>
</evidence>
<dbReference type="PANTHER" id="PTHR47959:SF16">
    <property type="entry name" value="CRISPR-ASSOCIATED NUCLEASE_HELICASE CAS3-RELATED"/>
    <property type="match status" value="1"/>
</dbReference>
<dbReference type="InterPro" id="IPR014001">
    <property type="entry name" value="Helicase_ATP-bd"/>
</dbReference>
<organism evidence="8 9">
    <name type="scientific">Metallosphaera yellowstonensis MK1</name>
    <dbReference type="NCBI Taxonomy" id="671065"/>
    <lineage>
        <taxon>Archaea</taxon>
        <taxon>Thermoproteota</taxon>
        <taxon>Thermoprotei</taxon>
        <taxon>Sulfolobales</taxon>
        <taxon>Sulfolobaceae</taxon>
        <taxon>Metallosphaera</taxon>
    </lineage>
</organism>
<dbReference type="SMART" id="SM00487">
    <property type="entry name" value="DEXDc"/>
    <property type="match status" value="1"/>
</dbReference>
<gene>
    <name evidence="8" type="ORF">MetMK1DRAFT_00004130</name>
</gene>
<evidence type="ECO:0000256" key="4">
    <source>
        <dbReference type="ARBA" id="ARBA00022840"/>
    </source>
</evidence>
<dbReference type="Gene3D" id="3.40.50.300">
    <property type="entry name" value="P-loop containing nucleotide triphosphate hydrolases"/>
    <property type="match status" value="2"/>
</dbReference>
<evidence type="ECO:0000256" key="5">
    <source>
        <dbReference type="ARBA" id="ARBA00023118"/>
    </source>
</evidence>
<feature type="domain" description="Helicase C-terminal" evidence="7">
    <location>
        <begin position="253"/>
        <end position="408"/>
    </location>
</feature>
<dbReference type="PROSITE" id="PS51192">
    <property type="entry name" value="HELICASE_ATP_BIND_1"/>
    <property type="match status" value="1"/>
</dbReference>
<feature type="domain" description="Helicase ATP-binding" evidence="6">
    <location>
        <begin position="40"/>
        <end position="229"/>
    </location>
</feature>
<keyword evidence="5" id="KW-0051">Antiviral defense</keyword>
<dbReference type="SMART" id="SM00490">
    <property type="entry name" value="HELICc"/>
    <property type="match status" value="1"/>
</dbReference>